<sequence>MKNIPLLIGAFLFSIFFYQQDIGLNLSLFSLLTIIILAIYNKDLFKKKSTIIFSIVFIITAITIFFFRSILTIVAYVVAFLTLIGNVSKQGSSVYVNWLNGLYTSIAAFFHRNFNTTEKDEKVTPKQKTDYLHLIKIIGIPLITVIIFIALYKNGNPMFSELISKIDFGFINIQWLLFSVLGYYLLSNISKPVIVDPATTYDLNNGNSLSRERDFIVEKIKKENQLGFILIALLNVLIVIFLITDITYLISTNDLRASAISNQVHNGINTLIASILIAIIIILYFFRGDLNFYKGNKNLKTVTYVWIVLNLLLIINIVIKDCQYIYYFGFTYKRIGVLIYLLLTIIGLLTTLIKVKQIKNFWYLFRVNTLTAFTILIISSTINWDNYITHYNLNYAQSMDFNYLLDLSDNNTFLLKNYADKNNLTAERKSLIEKKYKAYLIELESKKWQEIQYDNFKLNKD</sequence>
<evidence type="ECO:0000256" key="1">
    <source>
        <dbReference type="SAM" id="Phobius"/>
    </source>
</evidence>
<feature type="transmembrane region" description="Helical" evidence="1">
    <location>
        <begin position="168"/>
        <end position="186"/>
    </location>
</feature>
<organism evidence="2 3">
    <name type="scientific">Flavivirga aquimarina</name>
    <dbReference type="NCBI Taxonomy" id="2027862"/>
    <lineage>
        <taxon>Bacteria</taxon>
        <taxon>Pseudomonadati</taxon>
        <taxon>Bacteroidota</taxon>
        <taxon>Flavobacteriia</taxon>
        <taxon>Flavobacteriales</taxon>
        <taxon>Flavobacteriaceae</taxon>
        <taxon>Flavivirga</taxon>
    </lineage>
</organism>
<dbReference type="Pfam" id="PF13687">
    <property type="entry name" value="DUF4153"/>
    <property type="match status" value="1"/>
</dbReference>
<feature type="transmembrane region" description="Helical" evidence="1">
    <location>
        <begin position="298"/>
        <end position="319"/>
    </location>
</feature>
<keyword evidence="3" id="KW-1185">Reference proteome</keyword>
<feature type="transmembrane region" description="Helical" evidence="1">
    <location>
        <begin position="52"/>
        <end position="81"/>
    </location>
</feature>
<dbReference type="EMBL" id="JAUOEK010000139">
    <property type="protein sequence ID" value="MDO5970911.1"/>
    <property type="molecule type" value="Genomic_DNA"/>
</dbReference>
<feature type="transmembrane region" description="Helical" evidence="1">
    <location>
        <begin position="325"/>
        <end position="349"/>
    </location>
</feature>
<gene>
    <name evidence="2" type="ORF">Q4Q35_13955</name>
</gene>
<feature type="transmembrane region" description="Helical" evidence="1">
    <location>
        <begin position="93"/>
        <end position="110"/>
    </location>
</feature>
<evidence type="ECO:0000313" key="3">
    <source>
        <dbReference type="Proteomes" id="UP001176883"/>
    </source>
</evidence>
<feature type="transmembrane region" description="Helical" evidence="1">
    <location>
        <begin position="226"/>
        <end position="248"/>
    </location>
</feature>
<feature type="transmembrane region" description="Helical" evidence="1">
    <location>
        <begin position="361"/>
        <end position="384"/>
    </location>
</feature>
<keyword evidence="1" id="KW-0812">Transmembrane</keyword>
<accession>A0ABT8WCP1</accession>
<keyword evidence="1" id="KW-0472">Membrane</keyword>
<dbReference type="Proteomes" id="UP001176883">
    <property type="component" value="Unassembled WGS sequence"/>
</dbReference>
<feature type="transmembrane region" description="Helical" evidence="1">
    <location>
        <begin position="268"/>
        <end position="286"/>
    </location>
</feature>
<feature type="transmembrane region" description="Helical" evidence="1">
    <location>
        <begin position="22"/>
        <end position="40"/>
    </location>
</feature>
<dbReference type="InterPro" id="IPR025291">
    <property type="entry name" value="DUF4153"/>
</dbReference>
<proteinExistence type="predicted"/>
<reference evidence="2" key="1">
    <citation type="submission" date="2023-07" db="EMBL/GenBank/DDBJ databases">
        <title>Two novel species in the genus Flavivirga.</title>
        <authorList>
            <person name="Kwon K."/>
        </authorList>
    </citation>
    <scope>NUCLEOTIDE SEQUENCE</scope>
    <source>
        <strain evidence="2">KCTC 52353</strain>
    </source>
</reference>
<dbReference type="RefSeq" id="WP_303278609.1">
    <property type="nucleotide sequence ID" value="NZ_JAUOEK010000139.1"/>
</dbReference>
<name>A0ABT8WCP1_9FLAO</name>
<comment type="caution">
    <text evidence="2">The sequence shown here is derived from an EMBL/GenBank/DDBJ whole genome shotgun (WGS) entry which is preliminary data.</text>
</comment>
<evidence type="ECO:0000313" key="2">
    <source>
        <dbReference type="EMBL" id="MDO5970911.1"/>
    </source>
</evidence>
<feature type="transmembrane region" description="Helical" evidence="1">
    <location>
        <begin position="131"/>
        <end position="152"/>
    </location>
</feature>
<keyword evidence="1" id="KW-1133">Transmembrane helix</keyword>
<protein>
    <submittedName>
        <fullName evidence="2">DUF4173 domain-containing protein</fullName>
    </submittedName>
</protein>